<evidence type="ECO:0000256" key="1">
    <source>
        <dbReference type="ARBA" id="ARBA00004571"/>
    </source>
</evidence>
<gene>
    <name evidence="9" type="ORF">EV199_4980</name>
</gene>
<dbReference type="InterPro" id="IPR023997">
    <property type="entry name" value="TonB-dep_OMP_SusC/RagA_CS"/>
</dbReference>
<dbReference type="SUPFAM" id="SSF56935">
    <property type="entry name" value="Porins"/>
    <property type="match status" value="1"/>
</dbReference>
<dbReference type="PROSITE" id="PS52016">
    <property type="entry name" value="TONB_DEPENDENT_REC_3"/>
    <property type="match status" value="1"/>
</dbReference>
<dbReference type="InterPro" id="IPR036942">
    <property type="entry name" value="Beta-barrel_TonB_sf"/>
</dbReference>
<evidence type="ECO:0000313" key="9">
    <source>
        <dbReference type="EMBL" id="RZS69154.1"/>
    </source>
</evidence>
<proteinExistence type="inferred from homology"/>
<evidence type="ECO:0000256" key="2">
    <source>
        <dbReference type="ARBA" id="ARBA00022448"/>
    </source>
</evidence>
<evidence type="ECO:0000256" key="6">
    <source>
        <dbReference type="ARBA" id="ARBA00023237"/>
    </source>
</evidence>
<dbReference type="InterPro" id="IPR008969">
    <property type="entry name" value="CarboxyPept-like_regulatory"/>
</dbReference>
<evidence type="ECO:0000256" key="3">
    <source>
        <dbReference type="ARBA" id="ARBA00022452"/>
    </source>
</evidence>
<dbReference type="InterPro" id="IPR039426">
    <property type="entry name" value="TonB-dep_rcpt-like"/>
</dbReference>
<keyword evidence="5 7" id="KW-0472">Membrane</keyword>
<keyword evidence="4 7" id="KW-0812">Transmembrane</keyword>
<dbReference type="EMBL" id="SGXA01000003">
    <property type="protein sequence ID" value="RZS69154.1"/>
    <property type="molecule type" value="Genomic_DNA"/>
</dbReference>
<dbReference type="GO" id="GO:0009279">
    <property type="term" value="C:cell outer membrane"/>
    <property type="evidence" value="ECO:0007669"/>
    <property type="project" value="UniProtKB-SubCell"/>
</dbReference>
<dbReference type="OrthoDB" id="9768177at2"/>
<dbReference type="NCBIfam" id="TIGR04056">
    <property type="entry name" value="OMP_RagA_SusC"/>
    <property type="match status" value="1"/>
</dbReference>
<dbReference type="AlphaFoldDB" id="A0A4Q7MLG8"/>
<evidence type="ECO:0000256" key="7">
    <source>
        <dbReference type="PROSITE-ProRule" id="PRU01360"/>
    </source>
</evidence>
<dbReference type="Gene3D" id="2.40.170.20">
    <property type="entry name" value="TonB-dependent receptor, beta-barrel domain"/>
    <property type="match status" value="1"/>
</dbReference>
<dbReference type="Proteomes" id="UP000293874">
    <property type="component" value="Unassembled WGS sequence"/>
</dbReference>
<evidence type="ECO:0000313" key="10">
    <source>
        <dbReference type="Proteomes" id="UP000293874"/>
    </source>
</evidence>
<evidence type="ECO:0000256" key="4">
    <source>
        <dbReference type="ARBA" id="ARBA00022692"/>
    </source>
</evidence>
<dbReference type="InterPro" id="IPR037066">
    <property type="entry name" value="Plug_dom_sf"/>
</dbReference>
<dbReference type="Gene3D" id="2.60.40.1120">
    <property type="entry name" value="Carboxypeptidase-like, regulatory domain"/>
    <property type="match status" value="1"/>
</dbReference>
<dbReference type="Pfam" id="PF07715">
    <property type="entry name" value="Plug"/>
    <property type="match status" value="1"/>
</dbReference>
<feature type="domain" description="TonB-dependent receptor plug" evidence="8">
    <location>
        <begin position="243"/>
        <end position="370"/>
    </location>
</feature>
<keyword evidence="2 7" id="KW-0813">Transport</keyword>
<protein>
    <submittedName>
        <fullName evidence="9">TonB-linked SusC/RagA family outer membrane protein</fullName>
    </submittedName>
</protein>
<dbReference type="SUPFAM" id="SSF49464">
    <property type="entry name" value="Carboxypeptidase regulatory domain-like"/>
    <property type="match status" value="1"/>
</dbReference>
<comment type="caution">
    <text evidence="9">The sequence shown here is derived from an EMBL/GenBank/DDBJ whole genome shotgun (WGS) entry which is preliminary data.</text>
</comment>
<comment type="subcellular location">
    <subcellularLocation>
        <location evidence="1 7">Cell outer membrane</location>
        <topology evidence="1 7">Multi-pass membrane protein</topology>
    </subcellularLocation>
</comment>
<dbReference type="InterPro" id="IPR023996">
    <property type="entry name" value="TonB-dep_OMP_SusC/RagA"/>
</dbReference>
<name>A0A4Q7MLG8_9BACT</name>
<sequence>MQKTAYCAWPARVGRRYITKTLLVMKLTFILLTAFILNVSAKGLAQNVSFSGENVSLESVLSTIKKQTGFLSFYSESVLRISKPVTVKAMDLPVEKFLEEIFKSQPALKYSLKGKNIFISPRSASSDRQPDKDAIRYGETIHLFAPLRGIVQDILGHPLSGATIMHRAGKVSTTSDITGLFTIDIKEGDRLTVSYIGYETVTIIVTASMLNNPKSLVINLKPSATKLEDVSIVANTGYQKIDRRKLTSAVTTIKMEDILTPGINTVDKLLEGRVSGMIFMQNSGQVGAAPKLRIRGTSTILGNREPLWVLDGIVLTDPVNVDPQQINDLDFVNLLGNAIAGLNPEDIDQIDVLKDASATALYGAKAGNGVIVITTKKGRTGKPTITYSMTAGYTQRPRYSDRSMYMMNSRERMDVSKEMVERGMRYNNITQWSGYESALQDYYKGNINYDEFKRLSDYYANVNTDWLGLITQDAFSHNHTLSLSGGSSEIKYYASMGYQNEGGVIRGESNKRYSSMLNLTADYKKFLAQISFSGNYSTRNYTPSDLGIMNYAYNTSRTMPAYNPDGSLFYYPQTNGILSYNYNILNERDNSNDLTNLLATNIRALLRVKLTRGLDVEGTFAYGISSNDREVYYTKNSYYIFKLRADQTARWDLAPVGGELQKHETRNNNYTARLQTNYITSLGEGGRHSLTATGGIEIKSSEYKGFNITRRGYFREMGGYFDIVPTTFTGYYNQWMSTKPALGYYERQLTNEFAWFGTAGYSWNNRYLLNLHVRGEQSNLFGTRSNNRFLPIWAVSGRWNMKDDIAKDQNWINELALKASWGWQGNMLPGQSAYMVIRQNLSTNVYYNEPYSNIVNYPNPDLKWERTASSNVAVEFSLFKGKLGGSVGYFYKKTKDAYLDKTVAEINGVEKYVINSGTLENKGVEVALRITAVDNAGFNRERRGFVWRIDPQLGQVLNKVLNRTINNRNNVLVDNVTYRNFLDGSVQLAGKPLNTFYSYKFKGLSPVDGSPVFYGSESDKAAEYQKLYSQMEREDVYLAVMSESGRREPFIQGGIANYFGWRNFGLSFNITYSLGNKVRMLKIASGYASAIAYPQQNLRKEFVQRWRRPGDEAYTNIPGLLADNNLNTPWWNIFPATAYSFGGSVYDMYDNSDVRLVSADHVKLQSASFRYNFTDKLIRKLGLSSAYASITGTNLFILSNKMLRGQDPAQSGSSPNINLSLRPTFSGSINISF</sequence>
<dbReference type="NCBIfam" id="TIGR04057">
    <property type="entry name" value="SusC_RagA_signa"/>
    <property type="match status" value="1"/>
</dbReference>
<accession>A0A4Q7MLG8</accession>
<reference evidence="9 10" key="1">
    <citation type="submission" date="2019-02" db="EMBL/GenBank/DDBJ databases">
        <title>Genomic Encyclopedia of Type Strains, Phase IV (KMG-IV): sequencing the most valuable type-strain genomes for metagenomic binning, comparative biology and taxonomic classification.</title>
        <authorList>
            <person name="Goeker M."/>
        </authorList>
    </citation>
    <scope>NUCLEOTIDE SEQUENCE [LARGE SCALE GENOMIC DNA]</scope>
    <source>
        <strain evidence="9 10">DSM 18116</strain>
    </source>
</reference>
<evidence type="ECO:0000256" key="5">
    <source>
        <dbReference type="ARBA" id="ARBA00023136"/>
    </source>
</evidence>
<dbReference type="Pfam" id="PF13715">
    <property type="entry name" value="CarbopepD_reg_2"/>
    <property type="match status" value="1"/>
</dbReference>
<comment type="similarity">
    <text evidence="7">Belongs to the TonB-dependent receptor family.</text>
</comment>
<keyword evidence="6 7" id="KW-0998">Cell outer membrane</keyword>
<keyword evidence="3 7" id="KW-1134">Transmembrane beta strand</keyword>
<organism evidence="9 10">
    <name type="scientific">Pseudobacter ginsenosidimutans</name>
    <dbReference type="NCBI Taxonomy" id="661488"/>
    <lineage>
        <taxon>Bacteria</taxon>
        <taxon>Pseudomonadati</taxon>
        <taxon>Bacteroidota</taxon>
        <taxon>Chitinophagia</taxon>
        <taxon>Chitinophagales</taxon>
        <taxon>Chitinophagaceae</taxon>
        <taxon>Pseudobacter</taxon>
    </lineage>
</organism>
<dbReference type="Gene3D" id="2.170.130.10">
    <property type="entry name" value="TonB-dependent receptor, plug domain"/>
    <property type="match status" value="1"/>
</dbReference>
<dbReference type="InterPro" id="IPR012910">
    <property type="entry name" value="Plug_dom"/>
</dbReference>
<evidence type="ECO:0000259" key="8">
    <source>
        <dbReference type="Pfam" id="PF07715"/>
    </source>
</evidence>
<keyword evidence="10" id="KW-1185">Reference proteome</keyword>